<name>A0A8J6UNN6_9BACT</name>
<evidence type="ECO:0000256" key="11">
    <source>
        <dbReference type="ARBA" id="ARBA00022989"/>
    </source>
</evidence>
<feature type="transmembrane region" description="Helical" evidence="14">
    <location>
        <begin position="20"/>
        <end position="39"/>
    </location>
</feature>
<organism evidence="16 17">
    <name type="scientific">Pelovirga terrestris</name>
    <dbReference type="NCBI Taxonomy" id="2771352"/>
    <lineage>
        <taxon>Bacteria</taxon>
        <taxon>Pseudomonadati</taxon>
        <taxon>Thermodesulfobacteriota</taxon>
        <taxon>Desulfuromonadia</taxon>
        <taxon>Geobacterales</taxon>
        <taxon>Geobacteraceae</taxon>
        <taxon>Pelovirga</taxon>
    </lineage>
</organism>
<feature type="transmembrane region" description="Helical" evidence="14">
    <location>
        <begin position="182"/>
        <end position="201"/>
    </location>
</feature>
<dbReference type="Gene3D" id="3.30.565.10">
    <property type="entry name" value="Histidine kinase-like ATPase, C-terminal domain"/>
    <property type="match status" value="1"/>
</dbReference>
<dbReference type="Pfam" id="PF02518">
    <property type="entry name" value="HATPase_c"/>
    <property type="match status" value="1"/>
</dbReference>
<keyword evidence="9 16" id="KW-0418">Kinase</keyword>
<evidence type="ECO:0000256" key="5">
    <source>
        <dbReference type="ARBA" id="ARBA00022553"/>
    </source>
</evidence>
<evidence type="ECO:0000256" key="4">
    <source>
        <dbReference type="ARBA" id="ARBA00022475"/>
    </source>
</evidence>
<protein>
    <recommendedName>
        <fullName evidence="3">histidine kinase</fullName>
        <ecNumber evidence="3">2.7.13.3</ecNumber>
    </recommendedName>
</protein>
<dbReference type="SUPFAM" id="SSF103190">
    <property type="entry name" value="Sensory domain-like"/>
    <property type="match status" value="1"/>
</dbReference>
<evidence type="ECO:0000256" key="1">
    <source>
        <dbReference type="ARBA" id="ARBA00000085"/>
    </source>
</evidence>
<evidence type="ECO:0000256" key="14">
    <source>
        <dbReference type="SAM" id="Phobius"/>
    </source>
</evidence>
<dbReference type="Pfam" id="PF17203">
    <property type="entry name" value="sCache_3_2"/>
    <property type="match status" value="1"/>
</dbReference>
<keyword evidence="10" id="KW-0067">ATP-binding</keyword>
<dbReference type="SUPFAM" id="SSF55785">
    <property type="entry name" value="PYP-like sensor domain (PAS domain)"/>
    <property type="match status" value="1"/>
</dbReference>
<dbReference type="EMBL" id="JACWUN010000003">
    <property type="protein sequence ID" value="MBD1399824.1"/>
    <property type="molecule type" value="Genomic_DNA"/>
</dbReference>
<dbReference type="InterPro" id="IPR050980">
    <property type="entry name" value="2C_sensor_his_kinase"/>
</dbReference>
<dbReference type="SUPFAM" id="SSF55890">
    <property type="entry name" value="Sporulation response regulatory protein Spo0B"/>
    <property type="match status" value="1"/>
</dbReference>
<dbReference type="Pfam" id="PF14689">
    <property type="entry name" value="SPOB_a"/>
    <property type="match status" value="1"/>
</dbReference>
<evidence type="ECO:0000256" key="9">
    <source>
        <dbReference type="ARBA" id="ARBA00022777"/>
    </source>
</evidence>
<keyword evidence="8" id="KW-0547">Nucleotide-binding</keyword>
<keyword evidence="11 14" id="KW-1133">Transmembrane helix</keyword>
<dbReference type="AlphaFoldDB" id="A0A8J6UNN6"/>
<gene>
    <name evidence="16" type="ORF">ICT70_03990</name>
</gene>
<dbReference type="Gene3D" id="3.30.450.20">
    <property type="entry name" value="PAS domain"/>
    <property type="match status" value="2"/>
</dbReference>
<keyword evidence="5" id="KW-0597">Phosphoprotein</keyword>
<dbReference type="GO" id="GO:0000155">
    <property type="term" value="F:phosphorelay sensor kinase activity"/>
    <property type="evidence" value="ECO:0007669"/>
    <property type="project" value="InterPro"/>
</dbReference>
<evidence type="ECO:0000256" key="6">
    <source>
        <dbReference type="ARBA" id="ARBA00022679"/>
    </source>
</evidence>
<evidence type="ECO:0000256" key="13">
    <source>
        <dbReference type="ARBA" id="ARBA00023136"/>
    </source>
</evidence>
<feature type="domain" description="Histidine kinase" evidence="15">
    <location>
        <begin position="341"/>
        <end position="535"/>
    </location>
</feature>
<evidence type="ECO:0000256" key="10">
    <source>
        <dbReference type="ARBA" id="ARBA00022840"/>
    </source>
</evidence>
<evidence type="ECO:0000313" key="17">
    <source>
        <dbReference type="Proteomes" id="UP000632828"/>
    </source>
</evidence>
<comment type="caution">
    <text evidence="16">The sequence shown here is derived from an EMBL/GenBank/DDBJ whole genome shotgun (WGS) entry which is preliminary data.</text>
</comment>
<dbReference type="InterPro" id="IPR033463">
    <property type="entry name" value="sCache_3"/>
</dbReference>
<dbReference type="SMART" id="SM00091">
    <property type="entry name" value="PAS"/>
    <property type="match status" value="1"/>
</dbReference>
<evidence type="ECO:0000256" key="2">
    <source>
        <dbReference type="ARBA" id="ARBA00004651"/>
    </source>
</evidence>
<dbReference type="InterPro" id="IPR003594">
    <property type="entry name" value="HATPase_dom"/>
</dbReference>
<keyword evidence="17" id="KW-1185">Reference proteome</keyword>
<dbReference type="InterPro" id="IPR035965">
    <property type="entry name" value="PAS-like_dom_sf"/>
</dbReference>
<keyword evidence="7 14" id="KW-0812">Transmembrane</keyword>
<dbReference type="InterPro" id="IPR004358">
    <property type="entry name" value="Sig_transdc_His_kin-like_C"/>
</dbReference>
<dbReference type="CDD" id="cd00130">
    <property type="entry name" value="PAS"/>
    <property type="match status" value="1"/>
</dbReference>
<dbReference type="GO" id="GO:0005524">
    <property type="term" value="F:ATP binding"/>
    <property type="evidence" value="ECO:0007669"/>
    <property type="project" value="UniProtKB-KW"/>
</dbReference>
<dbReference type="PROSITE" id="PS50109">
    <property type="entry name" value="HIS_KIN"/>
    <property type="match status" value="1"/>
</dbReference>
<evidence type="ECO:0000259" key="15">
    <source>
        <dbReference type="PROSITE" id="PS50109"/>
    </source>
</evidence>
<evidence type="ECO:0000256" key="8">
    <source>
        <dbReference type="ARBA" id="ARBA00022741"/>
    </source>
</evidence>
<dbReference type="InterPro" id="IPR005467">
    <property type="entry name" value="His_kinase_dom"/>
</dbReference>
<keyword evidence="4" id="KW-1003">Cell membrane</keyword>
<dbReference type="SUPFAM" id="SSF55874">
    <property type="entry name" value="ATPase domain of HSP90 chaperone/DNA topoisomerase II/histidine kinase"/>
    <property type="match status" value="1"/>
</dbReference>
<evidence type="ECO:0000256" key="3">
    <source>
        <dbReference type="ARBA" id="ARBA00012438"/>
    </source>
</evidence>
<keyword evidence="13 14" id="KW-0472">Membrane</keyword>
<dbReference type="Gene3D" id="1.10.287.130">
    <property type="match status" value="1"/>
</dbReference>
<dbReference type="GO" id="GO:0005886">
    <property type="term" value="C:plasma membrane"/>
    <property type="evidence" value="ECO:0007669"/>
    <property type="project" value="UniProtKB-SubCell"/>
</dbReference>
<proteinExistence type="predicted"/>
<dbReference type="SMART" id="SM00387">
    <property type="entry name" value="HATPase_c"/>
    <property type="match status" value="1"/>
</dbReference>
<dbReference type="InterPro" id="IPR000014">
    <property type="entry name" value="PAS"/>
</dbReference>
<dbReference type="PRINTS" id="PR00344">
    <property type="entry name" value="BCTRLSENSOR"/>
</dbReference>
<evidence type="ECO:0000256" key="12">
    <source>
        <dbReference type="ARBA" id="ARBA00023012"/>
    </source>
</evidence>
<reference evidence="16" key="1">
    <citation type="submission" date="2020-09" db="EMBL/GenBank/DDBJ databases">
        <title>Pelobacter alkaliphilus sp. nov., a novel anaerobic arsenate-reducing bacterium from terrestrial mud volcano.</title>
        <authorList>
            <person name="Khomyakova M.A."/>
            <person name="Merkel A.Y."/>
            <person name="Slobodkin A.I."/>
        </authorList>
    </citation>
    <scope>NUCLEOTIDE SEQUENCE</scope>
    <source>
        <strain evidence="16">M08fum</strain>
    </source>
</reference>
<dbReference type="InterPro" id="IPR039506">
    <property type="entry name" value="SPOB_a"/>
</dbReference>
<dbReference type="PANTHER" id="PTHR44936">
    <property type="entry name" value="SENSOR PROTEIN CREC"/>
    <property type="match status" value="1"/>
</dbReference>
<keyword evidence="12" id="KW-0902">Two-component regulatory system</keyword>
<dbReference type="EC" id="2.7.13.3" evidence="3"/>
<evidence type="ECO:0000256" key="7">
    <source>
        <dbReference type="ARBA" id="ARBA00022692"/>
    </source>
</evidence>
<accession>A0A8J6UNN6</accession>
<sequence>MDALFQLIDRLLPRRLQVKLSLLVTILLMMLVSLIGALFSDFSERTLREQLGRKALNIAQSVAINPVVIAGIKNRDVASVQLFAEKLRAVTGAEYVVVGDREGIRLSHPEPDRIGRAFVGGDLGPALSEGRSYVSAAVGTLGPSLRGIVPVLNGDGGVIGFVAVGYLTSQINDQIRSQRNEIIGYVAIVLLFGVFGATLIARGLKAAIMGLEVHEIGALFKERSAIIGAVREGIIAVDGRGYLTFVNAAALKYLERSDMDDLRGGPLAEVCPCPDLAQALADGKPVLDQEMLLAGRVMLVNIVPLQHVDGGMVVSFRPKDELDRLTRELTHVQEYSELLRTQTHEYSNKMHTIAGLLQLEAYQEALDLVINESSGYQELVRTLAEAVPDPVIAGLILGKYNRACELKITMEFDPQNSFVDLPSHLDRDALVTILGNLLNNAFEAVRERGETMLVRLYLTDLGPDLVIEVEDSGVGVAPAIAENLFDLGVTTKQGTGRGTGLPLVKHAVTRLQGEITYGQGELGGALFTVMIPKQQRANG</sequence>
<dbReference type="InterPro" id="IPR016120">
    <property type="entry name" value="Sig_transdc_His_kin_SpoOB"/>
</dbReference>
<dbReference type="InterPro" id="IPR029151">
    <property type="entry name" value="Sensor-like_sf"/>
</dbReference>
<dbReference type="PANTHER" id="PTHR44936:SF10">
    <property type="entry name" value="SENSOR PROTEIN RSTB"/>
    <property type="match status" value="1"/>
</dbReference>
<evidence type="ECO:0000313" key="16">
    <source>
        <dbReference type="EMBL" id="MBD1399824.1"/>
    </source>
</evidence>
<keyword evidence="6" id="KW-0808">Transferase</keyword>
<comment type="subcellular location">
    <subcellularLocation>
        <location evidence="2">Cell membrane</location>
        <topology evidence="2">Multi-pass membrane protein</topology>
    </subcellularLocation>
</comment>
<dbReference type="InterPro" id="IPR036890">
    <property type="entry name" value="HATPase_C_sf"/>
</dbReference>
<comment type="catalytic activity">
    <reaction evidence="1">
        <text>ATP + protein L-histidine = ADP + protein N-phospho-L-histidine.</text>
        <dbReference type="EC" id="2.7.13.3"/>
    </reaction>
</comment>
<dbReference type="RefSeq" id="WP_191154091.1">
    <property type="nucleotide sequence ID" value="NZ_JACWUN010000003.1"/>
</dbReference>
<dbReference type="Proteomes" id="UP000632828">
    <property type="component" value="Unassembled WGS sequence"/>
</dbReference>